<evidence type="ECO:0000256" key="2">
    <source>
        <dbReference type="PIRSR" id="PIRSR640198-2"/>
    </source>
</evidence>
<dbReference type="Proteomes" id="UP000004550">
    <property type="component" value="Chromosome"/>
</dbReference>
<dbReference type="EMBL" id="CP013070">
    <property type="protein sequence ID" value="APL96069.1"/>
    <property type="molecule type" value="Genomic_DNA"/>
</dbReference>
<feature type="binding site" evidence="2">
    <location>
        <begin position="348"/>
        <end position="355"/>
    </location>
    <ligand>
        <name>ATP</name>
        <dbReference type="ChEBI" id="CHEBI:30616"/>
    </ligand>
</feature>
<dbReference type="KEGG" id="sinb:SIDU_16970"/>
<feature type="binding site" evidence="2">
    <location>
        <begin position="297"/>
        <end position="300"/>
    </location>
    <ligand>
        <name>ATP</name>
        <dbReference type="ChEBI" id="CHEBI:30616"/>
    </ligand>
</feature>
<feature type="domain" description="Fido" evidence="3">
    <location>
        <begin position="256"/>
        <end position="407"/>
    </location>
</feature>
<evidence type="ECO:0000313" key="5">
    <source>
        <dbReference type="Proteomes" id="UP000004550"/>
    </source>
</evidence>
<keyword evidence="2" id="KW-0547">Nucleotide-binding</keyword>
<dbReference type="SUPFAM" id="SSF140931">
    <property type="entry name" value="Fic-like"/>
    <property type="match status" value="1"/>
</dbReference>
<evidence type="ECO:0000256" key="1">
    <source>
        <dbReference type="PIRSR" id="PIRSR640198-1"/>
    </source>
</evidence>
<dbReference type="InterPro" id="IPR003812">
    <property type="entry name" value="Fido"/>
</dbReference>
<reference evidence="4 5" key="1">
    <citation type="journal article" date="2012" name="J. Bacteriol.">
        <title>Genome sequence of Sphingobium indicum B90A, a hexachlorocyclohexane-degrading bacterium.</title>
        <authorList>
            <person name="Anand S."/>
            <person name="Sangwan N."/>
            <person name="Lata P."/>
            <person name="Kaur J."/>
            <person name="Dua A."/>
            <person name="Singh A.K."/>
            <person name="Verma M."/>
            <person name="Kaur J."/>
            <person name="Khurana J.P."/>
            <person name="Khurana P."/>
            <person name="Mathur S."/>
            <person name="Lal R."/>
        </authorList>
    </citation>
    <scope>NUCLEOTIDE SEQUENCE [LARGE SCALE GENOMIC DNA]</scope>
    <source>
        <strain evidence="5">DSM 16412 / CCM 7286 / MTCC 6364 / B90A</strain>
    </source>
</reference>
<dbReference type="InterPro" id="IPR040198">
    <property type="entry name" value="Fido_containing"/>
</dbReference>
<protein>
    <submittedName>
        <fullName evidence="4">Cell filamentation protein Fic</fullName>
    </submittedName>
</protein>
<dbReference type="AlphaFoldDB" id="A0A1L5BT61"/>
<gene>
    <name evidence="4" type="ORF">SIDU_16970</name>
</gene>
<feature type="active site" evidence="1">
    <location>
        <position position="344"/>
    </location>
</feature>
<keyword evidence="2" id="KW-0067">ATP-binding</keyword>
<dbReference type="InterPro" id="IPR036597">
    <property type="entry name" value="Fido-like_dom_sf"/>
</dbReference>
<dbReference type="PANTHER" id="PTHR13504:SF38">
    <property type="entry name" value="FIDO DOMAIN-CONTAINING PROTEIN"/>
    <property type="match status" value="1"/>
</dbReference>
<dbReference type="GO" id="GO:0005524">
    <property type="term" value="F:ATP binding"/>
    <property type="evidence" value="ECO:0007669"/>
    <property type="project" value="UniProtKB-KW"/>
</dbReference>
<dbReference type="Gene3D" id="1.10.3290.10">
    <property type="entry name" value="Fido-like domain"/>
    <property type="match status" value="1"/>
</dbReference>
<dbReference type="PANTHER" id="PTHR13504">
    <property type="entry name" value="FIDO DOMAIN-CONTAINING PROTEIN DDB_G0283145"/>
    <property type="match status" value="1"/>
</dbReference>
<dbReference type="PROSITE" id="PS51459">
    <property type="entry name" value="FIDO"/>
    <property type="match status" value="1"/>
</dbReference>
<organism evidence="4 5">
    <name type="scientific">Sphingobium indicum (strain DSM 16412 / CCM 7286 / MTCC 6364 / B90A)</name>
    <dbReference type="NCBI Taxonomy" id="861109"/>
    <lineage>
        <taxon>Bacteria</taxon>
        <taxon>Pseudomonadati</taxon>
        <taxon>Pseudomonadota</taxon>
        <taxon>Alphaproteobacteria</taxon>
        <taxon>Sphingomonadales</taxon>
        <taxon>Sphingomonadaceae</taxon>
        <taxon>Sphingobium</taxon>
    </lineage>
</organism>
<name>A0A1L5BT61_SPHIB</name>
<accession>A0A1L5BT61</accession>
<dbReference type="Pfam" id="PF02661">
    <property type="entry name" value="Fic"/>
    <property type="match status" value="1"/>
</dbReference>
<evidence type="ECO:0000259" key="3">
    <source>
        <dbReference type="PROSITE" id="PS51459"/>
    </source>
</evidence>
<sequence length="534" mass="59646">MFFAGSIMSEWLSQPVTDFRGRPLAEPGTPAGYAALIERYGLRLPLPARLAAIAERHHPRSTAEWQMMTPRHMPDATLIGHLTFAFRYEGIDLSVLAQLFRAEEPDAFARIVRDAPTGSFARRIWFLYEWMTGDRLDVPDAGKVRLVPVVDTRLQLALTDGVASPRHRVANNLPGTPRYCPMVRRTDAILAYEAQAFDERARAVVGRIRADLVARAAAFLLLNDSKSSFAIEGEKPSGTRAARWGQAIAEAGSRPLSLAEFDRLQRIVIGDQRFVRLGLREEDGFVGVHDRETGLPVPDHVSARESDLRDLVEGLVAYSARAVAGGMDPVAAAAVLAFGFVYIHPYVDGNGRLHRWLFHHVLASAGFNPPGMVFPISAVILRRIDAYKSTLTSYSGPLLPFIEWEPTPEGNVRVLNDTADFYRFFDATAHVEFLYACVQQTIEEDLPREARFLEAFDSFNEAVQQIVDMPTGQVELLLKFLEQNEGRLSQRARSREFEALTPAEVERVEAVYADTFGPEKVGDHPHLPEGRDRQ</sequence>
<evidence type="ECO:0000313" key="4">
    <source>
        <dbReference type="EMBL" id="APL96069.1"/>
    </source>
</evidence>
<proteinExistence type="predicted"/>